<accession>A0A5B7HT23</accession>
<organism evidence="2 3">
    <name type="scientific">Portunus trituberculatus</name>
    <name type="common">Swimming crab</name>
    <name type="synonym">Neptunus trituberculatus</name>
    <dbReference type="NCBI Taxonomy" id="210409"/>
    <lineage>
        <taxon>Eukaryota</taxon>
        <taxon>Metazoa</taxon>
        <taxon>Ecdysozoa</taxon>
        <taxon>Arthropoda</taxon>
        <taxon>Crustacea</taxon>
        <taxon>Multicrustacea</taxon>
        <taxon>Malacostraca</taxon>
        <taxon>Eumalacostraca</taxon>
        <taxon>Eucarida</taxon>
        <taxon>Decapoda</taxon>
        <taxon>Pleocyemata</taxon>
        <taxon>Brachyura</taxon>
        <taxon>Eubrachyura</taxon>
        <taxon>Portunoidea</taxon>
        <taxon>Portunidae</taxon>
        <taxon>Portuninae</taxon>
        <taxon>Portunus</taxon>
    </lineage>
</organism>
<gene>
    <name evidence="2" type="ORF">E2C01_070567</name>
</gene>
<name>A0A5B7HT23_PORTR</name>
<feature type="compositionally biased region" description="Basic residues" evidence="1">
    <location>
        <begin position="1"/>
        <end position="10"/>
    </location>
</feature>
<proteinExistence type="predicted"/>
<comment type="caution">
    <text evidence="2">The sequence shown here is derived from an EMBL/GenBank/DDBJ whole genome shotgun (WGS) entry which is preliminary data.</text>
</comment>
<evidence type="ECO:0000313" key="2">
    <source>
        <dbReference type="EMBL" id="MPC76161.1"/>
    </source>
</evidence>
<evidence type="ECO:0000256" key="1">
    <source>
        <dbReference type="SAM" id="MobiDB-lite"/>
    </source>
</evidence>
<dbReference type="Proteomes" id="UP000324222">
    <property type="component" value="Unassembled WGS sequence"/>
</dbReference>
<dbReference type="AlphaFoldDB" id="A0A5B7HT23"/>
<evidence type="ECO:0000313" key="3">
    <source>
        <dbReference type="Proteomes" id="UP000324222"/>
    </source>
</evidence>
<dbReference type="EMBL" id="VSRR010042740">
    <property type="protein sequence ID" value="MPC76161.1"/>
    <property type="molecule type" value="Genomic_DNA"/>
</dbReference>
<reference evidence="2 3" key="1">
    <citation type="submission" date="2019-05" db="EMBL/GenBank/DDBJ databases">
        <title>Another draft genome of Portunus trituberculatus and its Hox gene families provides insights of decapod evolution.</title>
        <authorList>
            <person name="Jeong J.-H."/>
            <person name="Song I."/>
            <person name="Kim S."/>
            <person name="Choi T."/>
            <person name="Kim D."/>
            <person name="Ryu S."/>
            <person name="Kim W."/>
        </authorList>
    </citation>
    <scope>NUCLEOTIDE SEQUENCE [LARGE SCALE GENOMIC DNA]</scope>
    <source>
        <tissue evidence="2">Muscle</tissue>
    </source>
</reference>
<keyword evidence="3" id="KW-1185">Reference proteome</keyword>
<sequence length="67" mass="7182">MGSRHPHLKARLSWEQGSALRPTLARQHCQPHTATHAAPGGTHQASPFPGSLTVAFISALTTVFKDI</sequence>
<protein>
    <submittedName>
        <fullName evidence="2">Uncharacterized protein</fullName>
    </submittedName>
</protein>
<feature type="region of interest" description="Disordered" evidence="1">
    <location>
        <begin position="1"/>
        <end position="45"/>
    </location>
</feature>